<gene>
    <name evidence="12" type="ORF">WMSIL1_LOCUS13026</name>
</gene>
<evidence type="ECO:0000313" key="13">
    <source>
        <dbReference type="Proteomes" id="UP000321570"/>
    </source>
</evidence>
<evidence type="ECO:0000256" key="10">
    <source>
        <dbReference type="ARBA" id="ARBA00077076"/>
    </source>
</evidence>
<accession>A0A564Z7V9</accession>
<dbReference type="GO" id="GO:0005544">
    <property type="term" value="F:calcium-dependent phospholipid binding"/>
    <property type="evidence" value="ECO:0007669"/>
    <property type="project" value="UniProtKB-KW"/>
</dbReference>
<dbReference type="FunFam" id="1.10.220.10:FF:000001">
    <property type="entry name" value="Annexin"/>
    <property type="match status" value="1"/>
</dbReference>
<evidence type="ECO:0000256" key="8">
    <source>
        <dbReference type="ARBA" id="ARBA00059330"/>
    </source>
</evidence>
<reference evidence="12 13" key="1">
    <citation type="submission" date="2019-07" db="EMBL/GenBank/DDBJ databases">
        <authorList>
            <person name="Jastrzebski P J."/>
            <person name="Paukszto L."/>
            <person name="Jastrzebski P J."/>
        </authorList>
    </citation>
    <scope>NUCLEOTIDE SEQUENCE [LARGE SCALE GENOMIC DNA]</scope>
    <source>
        <strain evidence="12 13">WMS-il1</strain>
    </source>
</reference>
<dbReference type="FunFam" id="1.10.220.10:FF:000003">
    <property type="entry name" value="Annexin"/>
    <property type="match status" value="1"/>
</dbReference>
<evidence type="ECO:0000256" key="3">
    <source>
        <dbReference type="ARBA" id="ARBA00007831"/>
    </source>
</evidence>
<evidence type="ECO:0000256" key="11">
    <source>
        <dbReference type="RuleBase" id="RU003540"/>
    </source>
</evidence>
<evidence type="ECO:0000256" key="4">
    <source>
        <dbReference type="ARBA" id="ARBA00022737"/>
    </source>
</evidence>
<evidence type="ECO:0000313" key="12">
    <source>
        <dbReference type="EMBL" id="VUZ55083.1"/>
    </source>
</evidence>
<evidence type="ECO:0000256" key="7">
    <source>
        <dbReference type="ARBA" id="ARBA00023302"/>
    </source>
</evidence>
<dbReference type="GO" id="GO:0005576">
    <property type="term" value="C:extracellular region"/>
    <property type="evidence" value="ECO:0007669"/>
    <property type="project" value="UniProtKB-SubCell"/>
</dbReference>
<dbReference type="Proteomes" id="UP000321570">
    <property type="component" value="Unassembled WGS sequence"/>
</dbReference>
<dbReference type="GO" id="GO:0005509">
    <property type="term" value="F:calcium ion binding"/>
    <property type="evidence" value="ECO:0007669"/>
    <property type="project" value="InterPro"/>
</dbReference>
<keyword evidence="7 11" id="KW-0111">Calcium/phospholipid-binding</keyword>
<dbReference type="FunFam" id="1.10.220.10:FF:000002">
    <property type="entry name" value="Annexin"/>
    <property type="match status" value="1"/>
</dbReference>
<dbReference type="GO" id="GO:0001786">
    <property type="term" value="F:phosphatidylserine binding"/>
    <property type="evidence" value="ECO:0007669"/>
    <property type="project" value="TreeGrafter"/>
</dbReference>
<dbReference type="InterPro" id="IPR001464">
    <property type="entry name" value="Annexin"/>
</dbReference>
<comment type="domain">
    <text evidence="11">A pair of annexin repeats may form one binding site for calcium and phospholipid.</text>
</comment>
<evidence type="ECO:0000256" key="9">
    <source>
        <dbReference type="ARBA" id="ARBA00060393"/>
    </source>
</evidence>
<organism evidence="12 13">
    <name type="scientific">Hymenolepis diminuta</name>
    <name type="common">Rat tapeworm</name>
    <dbReference type="NCBI Taxonomy" id="6216"/>
    <lineage>
        <taxon>Eukaryota</taxon>
        <taxon>Metazoa</taxon>
        <taxon>Spiralia</taxon>
        <taxon>Lophotrochozoa</taxon>
        <taxon>Platyhelminthes</taxon>
        <taxon>Cestoda</taxon>
        <taxon>Eucestoda</taxon>
        <taxon>Cyclophyllidea</taxon>
        <taxon>Hymenolepididae</taxon>
        <taxon>Hymenolepis</taxon>
    </lineage>
</organism>
<keyword evidence="6 11" id="KW-0041">Annexin</keyword>
<evidence type="ECO:0000256" key="5">
    <source>
        <dbReference type="ARBA" id="ARBA00022837"/>
    </source>
</evidence>
<dbReference type="Gene3D" id="1.10.220.10">
    <property type="entry name" value="Annexin"/>
    <property type="match status" value="4"/>
</dbReference>
<name>A0A564Z7V9_HYMDI</name>
<dbReference type="PANTHER" id="PTHR10502:SF102">
    <property type="entry name" value="ANNEXIN B11"/>
    <property type="match status" value="1"/>
</dbReference>
<proteinExistence type="inferred from homology"/>
<dbReference type="InterPro" id="IPR018252">
    <property type="entry name" value="Annexin_repeat_CS"/>
</dbReference>
<keyword evidence="5 11" id="KW-0106">Calcium</keyword>
<dbReference type="PROSITE" id="PS00223">
    <property type="entry name" value="ANNEXIN_1"/>
    <property type="match status" value="1"/>
</dbReference>
<comment type="subcellular location">
    <subcellularLocation>
        <location evidence="1">Host cell</location>
    </subcellularLocation>
    <subcellularLocation>
        <location evidence="2">Secreted</location>
        <location evidence="2">Extracellular exosome</location>
    </subcellularLocation>
    <subcellularLocation>
        <location evidence="9">Tegument</location>
    </subcellularLocation>
</comment>
<keyword evidence="13" id="KW-1185">Reference proteome</keyword>
<dbReference type="GO" id="GO:0012506">
    <property type="term" value="C:vesicle membrane"/>
    <property type="evidence" value="ECO:0007669"/>
    <property type="project" value="TreeGrafter"/>
</dbReference>
<dbReference type="GO" id="GO:0005737">
    <property type="term" value="C:cytoplasm"/>
    <property type="evidence" value="ECO:0007669"/>
    <property type="project" value="TreeGrafter"/>
</dbReference>
<dbReference type="EMBL" id="CABIJS010000677">
    <property type="protein sequence ID" value="VUZ55083.1"/>
    <property type="molecule type" value="Genomic_DNA"/>
</dbReference>
<comment type="function">
    <text evidence="8">Involved in reproduction of the worm. Involved in host-parasite interaction. Delivered into the host cell by means of parasite exosomes. Binds to acidic phospholipid membranes in a calcium-dependent manner in vitro. Causes aggregation of liposomes in the presence of calcium, but not in its absence. Likely to promote membrane fusion. May provide structural integrity within the tegument.</text>
</comment>
<protein>
    <recommendedName>
        <fullName evidence="10 11">Annexin</fullName>
    </recommendedName>
</protein>
<comment type="similarity">
    <text evidence="3 11">Belongs to the annexin family.</text>
</comment>
<dbReference type="GO" id="GO:0043657">
    <property type="term" value="C:host cell"/>
    <property type="evidence" value="ECO:0007669"/>
    <property type="project" value="UniProtKB-SubCell"/>
</dbReference>
<evidence type="ECO:0000256" key="2">
    <source>
        <dbReference type="ARBA" id="ARBA00004550"/>
    </source>
</evidence>
<dbReference type="Pfam" id="PF00191">
    <property type="entry name" value="Annexin"/>
    <property type="match status" value="4"/>
</dbReference>
<keyword evidence="4 11" id="KW-0677">Repeat</keyword>
<dbReference type="AlphaFoldDB" id="A0A564Z7V9"/>
<dbReference type="GO" id="GO:0005634">
    <property type="term" value="C:nucleus"/>
    <property type="evidence" value="ECO:0007669"/>
    <property type="project" value="TreeGrafter"/>
</dbReference>
<dbReference type="InterPro" id="IPR037104">
    <property type="entry name" value="Annexin_sf"/>
</dbReference>
<evidence type="ECO:0000256" key="6">
    <source>
        <dbReference type="ARBA" id="ARBA00023216"/>
    </source>
</evidence>
<dbReference type="FunFam" id="1.10.220.10:FF:000004">
    <property type="entry name" value="Annexin"/>
    <property type="match status" value="1"/>
</dbReference>
<dbReference type="GO" id="GO:0005886">
    <property type="term" value="C:plasma membrane"/>
    <property type="evidence" value="ECO:0007669"/>
    <property type="project" value="TreeGrafter"/>
</dbReference>
<dbReference type="SUPFAM" id="SSF47874">
    <property type="entry name" value="Annexin"/>
    <property type="match status" value="1"/>
</dbReference>
<dbReference type="PANTHER" id="PTHR10502">
    <property type="entry name" value="ANNEXIN"/>
    <property type="match status" value="1"/>
</dbReference>
<dbReference type="InterPro" id="IPR018502">
    <property type="entry name" value="Annexin_repeat"/>
</dbReference>
<dbReference type="PRINTS" id="PR00196">
    <property type="entry name" value="ANNEXIN"/>
</dbReference>
<evidence type="ECO:0000256" key="1">
    <source>
        <dbReference type="ARBA" id="ARBA00004340"/>
    </source>
</evidence>
<sequence>MAGLPTIRPYPSFNADDDAKELNQAMKGIGTDEKKIISILANRSASQRKQIASRYLALYGKNLKDALKSELSGNFEVVVLASLQEVPEMKASALRKAMKGAGTDERVLFQVISVASNHEIQQIKQAYKELFDRDLEKDVASETSGDFKRILIAILQAQRDESGYIDHNKVEVDADTLYKCGEGRLGTEESMFTQIFASSSFHHIKEIAKVYTAKYKKTLNDAIKKETSGNYREVLVSIVSYAEDHIELYAKWIHDSMVGMGTRDDDLIRLILSRSEIDLEDIKQAYQRMTKKLLTNAIQSETSGDYKRMLIAIVEGGY</sequence>
<dbReference type="SMART" id="SM00335">
    <property type="entry name" value="ANX"/>
    <property type="match status" value="4"/>
</dbReference>
<dbReference type="PROSITE" id="PS51897">
    <property type="entry name" value="ANNEXIN_2"/>
    <property type="match status" value="4"/>
</dbReference>